<dbReference type="GO" id="GO:0032222">
    <property type="term" value="P:regulation of synaptic transmission, cholinergic"/>
    <property type="evidence" value="ECO:0007669"/>
    <property type="project" value="InterPro"/>
</dbReference>
<reference evidence="11" key="1">
    <citation type="submission" date="2022-03" db="EMBL/GenBank/DDBJ databases">
        <authorList>
            <person name="Tunstrom K."/>
        </authorList>
    </citation>
    <scope>NUCLEOTIDE SEQUENCE</scope>
</reference>
<gene>
    <name evidence="11" type="ORF">EEDITHA_LOCUS4120</name>
</gene>
<keyword evidence="7" id="KW-0325">Glycoprotein</keyword>
<name>A0AAU9TNU6_EUPED</name>
<protein>
    <recommendedName>
        <fullName evidence="13">Protein sleepless</fullName>
    </recommendedName>
</protein>
<dbReference type="Proteomes" id="UP001153954">
    <property type="component" value="Unassembled WGS sequence"/>
</dbReference>
<evidence type="ECO:0000256" key="6">
    <source>
        <dbReference type="ARBA" id="ARBA00023136"/>
    </source>
</evidence>
<dbReference type="CDD" id="cd00117">
    <property type="entry name" value="TFP"/>
    <property type="match status" value="1"/>
</dbReference>
<organism evidence="11 12">
    <name type="scientific">Euphydryas editha</name>
    <name type="common">Edith's checkerspot</name>
    <dbReference type="NCBI Taxonomy" id="104508"/>
    <lineage>
        <taxon>Eukaryota</taxon>
        <taxon>Metazoa</taxon>
        <taxon>Ecdysozoa</taxon>
        <taxon>Arthropoda</taxon>
        <taxon>Hexapoda</taxon>
        <taxon>Insecta</taxon>
        <taxon>Pterygota</taxon>
        <taxon>Neoptera</taxon>
        <taxon>Endopterygota</taxon>
        <taxon>Lepidoptera</taxon>
        <taxon>Glossata</taxon>
        <taxon>Ditrysia</taxon>
        <taxon>Papilionoidea</taxon>
        <taxon>Nymphalidae</taxon>
        <taxon>Nymphalinae</taxon>
        <taxon>Euphydryas</taxon>
    </lineage>
</organism>
<evidence type="ECO:0000256" key="5">
    <source>
        <dbReference type="ARBA" id="ARBA00022989"/>
    </source>
</evidence>
<keyword evidence="3 9" id="KW-0812">Transmembrane</keyword>
<evidence type="ECO:0000256" key="1">
    <source>
        <dbReference type="ARBA" id="ARBA00004589"/>
    </source>
</evidence>
<keyword evidence="8" id="KW-0449">Lipoprotein</keyword>
<evidence type="ECO:0000256" key="4">
    <source>
        <dbReference type="ARBA" id="ARBA00022729"/>
    </source>
</evidence>
<evidence type="ECO:0000256" key="8">
    <source>
        <dbReference type="ARBA" id="ARBA00023288"/>
    </source>
</evidence>
<keyword evidence="2" id="KW-0336">GPI-anchor</keyword>
<keyword evidence="12" id="KW-1185">Reference proteome</keyword>
<evidence type="ECO:0000256" key="2">
    <source>
        <dbReference type="ARBA" id="ARBA00022622"/>
    </source>
</evidence>
<keyword evidence="6 9" id="KW-0472">Membrane</keyword>
<dbReference type="EMBL" id="CAKOGL010000007">
    <property type="protein sequence ID" value="CAH2087912.1"/>
    <property type="molecule type" value="Genomic_DNA"/>
</dbReference>
<evidence type="ECO:0000256" key="3">
    <source>
        <dbReference type="ARBA" id="ARBA00022692"/>
    </source>
</evidence>
<accession>A0AAU9TNU6</accession>
<evidence type="ECO:0000313" key="12">
    <source>
        <dbReference type="Proteomes" id="UP001153954"/>
    </source>
</evidence>
<keyword evidence="4 10" id="KW-0732">Signal</keyword>
<evidence type="ECO:0000256" key="7">
    <source>
        <dbReference type="ARBA" id="ARBA00023180"/>
    </source>
</evidence>
<evidence type="ECO:0008006" key="13">
    <source>
        <dbReference type="Google" id="ProtNLM"/>
    </source>
</evidence>
<proteinExistence type="predicted"/>
<comment type="subcellular location">
    <subcellularLocation>
        <location evidence="1">Membrane</location>
        <topology evidence="1">Lipid-anchor</topology>
        <topology evidence="1">GPI-anchor</topology>
    </subcellularLocation>
</comment>
<feature type="signal peptide" evidence="10">
    <location>
        <begin position="1"/>
        <end position="23"/>
    </location>
</feature>
<sequence length="148" mass="16726">MTSRDRIICSLVILLSLVYKSTCISCYYCNSANNTACLDVNMYEDEIRSRLIPIVQCDTAIPSSIAPSFFCRKIVQTIFHSHRESEVRVTRGCGWIPDDRDCYRDDNSDHLGTVCQCFHDLCNSGDSVDPAGITFIFVAFAMVLHLLR</sequence>
<feature type="chain" id="PRO_5043740039" description="Protein sleepless" evidence="10">
    <location>
        <begin position="24"/>
        <end position="148"/>
    </location>
</feature>
<dbReference type="PANTHER" id="PTHR33562">
    <property type="entry name" value="ATILLA, ISOFORM B-RELATED-RELATED"/>
    <property type="match status" value="1"/>
</dbReference>
<dbReference type="InterPro" id="IPR031424">
    <property type="entry name" value="QVR-like"/>
</dbReference>
<dbReference type="InterPro" id="IPR050975">
    <property type="entry name" value="Sleep_regulator"/>
</dbReference>
<evidence type="ECO:0000256" key="9">
    <source>
        <dbReference type="SAM" id="Phobius"/>
    </source>
</evidence>
<evidence type="ECO:0000313" key="11">
    <source>
        <dbReference type="EMBL" id="CAH2087912.1"/>
    </source>
</evidence>
<dbReference type="AlphaFoldDB" id="A0AAU9TNU6"/>
<dbReference type="Pfam" id="PF17064">
    <property type="entry name" value="QVR"/>
    <property type="match status" value="1"/>
</dbReference>
<evidence type="ECO:0000256" key="10">
    <source>
        <dbReference type="SAM" id="SignalP"/>
    </source>
</evidence>
<dbReference type="PANTHER" id="PTHR33562:SF23">
    <property type="entry name" value="PROTEIN QUIVER"/>
    <property type="match status" value="1"/>
</dbReference>
<keyword evidence="5 9" id="KW-1133">Transmembrane helix</keyword>
<feature type="transmembrane region" description="Helical" evidence="9">
    <location>
        <begin position="130"/>
        <end position="147"/>
    </location>
</feature>
<dbReference type="GO" id="GO:0030431">
    <property type="term" value="P:sleep"/>
    <property type="evidence" value="ECO:0007669"/>
    <property type="project" value="InterPro"/>
</dbReference>
<comment type="caution">
    <text evidence="11">The sequence shown here is derived from an EMBL/GenBank/DDBJ whole genome shotgun (WGS) entry which is preliminary data.</text>
</comment>
<dbReference type="GO" id="GO:0098552">
    <property type="term" value="C:side of membrane"/>
    <property type="evidence" value="ECO:0007669"/>
    <property type="project" value="UniProtKB-KW"/>
</dbReference>